<organism evidence="6 7">
    <name type="scientific">Paraburkholderia elongata</name>
    <dbReference type="NCBI Taxonomy" id="2675747"/>
    <lineage>
        <taxon>Bacteria</taxon>
        <taxon>Pseudomonadati</taxon>
        <taxon>Pseudomonadota</taxon>
        <taxon>Betaproteobacteria</taxon>
        <taxon>Burkholderiales</taxon>
        <taxon>Burkholderiaceae</taxon>
        <taxon>Paraburkholderia</taxon>
    </lineage>
</organism>
<dbReference type="RefSeq" id="WP_172161654.1">
    <property type="nucleotide sequence ID" value="NZ_WOEZ01000036.1"/>
</dbReference>
<evidence type="ECO:0000256" key="2">
    <source>
        <dbReference type="ARBA" id="ARBA00022679"/>
    </source>
</evidence>
<dbReference type="Proteomes" id="UP000655523">
    <property type="component" value="Unassembled WGS sequence"/>
</dbReference>
<comment type="similarity">
    <text evidence="1">Belongs to the FGGY kinase family.</text>
</comment>
<gene>
    <name evidence="6" type="ORF">GNZ13_06730</name>
</gene>
<evidence type="ECO:0000256" key="3">
    <source>
        <dbReference type="ARBA" id="ARBA00022777"/>
    </source>
</evidence>
<dbReference type="InterPro" id="IPR043129">
    <property type="entry name" value="ATPase_NBD"/>
</dbReference>
<dbReference type="CDD" id="cd07808">
    <property type="entry name" value="ASKHA_NBD_FGGY_EcXK-like"/>
    <property type="match status" value="1"/>
</dbReference>
<keyword evidence="7" id="KW-1185">Reference proteome</keyword>
<name>A0A972SGX2_9BURK</name>
<dbReference type="GO" id="GO:0016301">
    <property type="term" value="F:kinase activity"/>
    <property type="evidence" value="ECO:0007669"/>
    <property type="project" value="UniProtKB-KW"/>
</dbReference>
<dbReference type="Pfam" id="PF02782">
    <property type="entry name" value="FGGY_C"/>
    <property type="match status" value="1"/>
</dbReference>
<dbReference type="PANTHER" id="PTHR43095:SF5">
    <property type="entry name" value="XYLULOSE KINASE"/>
    <property type="match status" value="1"/>
</dbReference>
<proteinExistence type="inferred from homology"/>
<dbReference type="AlphaFoldDB" id="A0A972SGX2"/>
<dbReference type="PIRSF" id="PIRSF000538">
    <property type="entry name" value="GlpK"/>
    <property type="match status" value="1"/>
</dbReference>
<dbReference type="InterPro" id="IPR018485">
    <property type="entry name" value="FGGY_C"/>
</dbReference>
<keyword evidence="2" id="KW-0808">Transferase</keyword>
<evidence type="ECO:0000259" key="4">
    <source>
        <dbReference type="Pfam" id="PF00370"/>
    </source>
</evidence>
<evidence type="ECO:0000256" key="1">
    <source>
        <dbReference type="ARBA" id="ARBA00009156"/>
    </source>
</evidence>
<dbReference type="Gene3D" id="3.30.420.40">
    <property type="match status" value="2"/>
</dbReference>
<evidence type="ECO:0000259" key="5">
    <source>
        <dbReference type="Pfam" id="PF02782"/>
    </source>
</evidence>
<dbReference type="InterPro" id="IPR000577">
    <property type="entry name" value="Carb_kinase_FGGY"/>
</dbReference>
<feature type="domain" description="Carbohydrate kinase FGGY N-terminal" evidence="4">
    <location>
        <begin position="3"/>
        <end position="233"/>
    </location>
</feature>
<feature type="domain" description="Carbohydrate kinase FGGY C-terminal" evidence="5">
    <location>
        <begin position="244"/>
        <end position="457"/>
    </location>
</feature>
<accession>A0A972SGX2</accession>
<dbReference type="InterPro" id="IPR018484">
    <property type="entry name" value="FGGY_N"/>
</dbReference>
<evidence type="ECO:0000313" key="7">
    <source>
        <dbReference type="Proteomes" id="UP000655523"/>
    </source>
</evidence>
<comment type="caution">
    <text evidence="6">The sequence shown here is derived from an EMBL/GenBank/DDBJ whole genome shotgun (WGS) entry which is preliminary data.</text>
</comment>
<dbReference type="InterPro" id="IPR050406">
    <property type="entry name" value="FGGY_Carb_Kinase"/>
</dbReference>
<reference evidence="6 7" key="1">
    <citation type="submission" date="2019-11" db="EMBL/GenBank/DDBJ databases">
        <title>Metabolism of dissolved organic matter in forest soils.</title>
        <authorList>
            <person name="Cyle K.T."/>
            <person name="Wilhelm R.C."/>
            <person name="Martinez C.E."/>
        </authorList>
    </citation>
    <scope>NUCLEOTIDE SEQUENCE [LARGE SCALE GENOMIC DNA]</scope>
    <source>
        <strain evidence="6 7">5N</strain>
    </source>
</reference>
<protein>
    <submittedName>
        <fullName evidence="6">Carbohydrate kinase</fullName>
    </submittedName>
</protein>
<keyword evidence="3 6" id="KW-0418">Kinase</keyword>
<dbReference type="SUPFAM" id="SSF53067">
    <property type="entry name" value="Actin-like ATPase domain"/>
    <property type="match status" value="2"/>
</dbReference>
<dbReference type="PANTHER" id="PTHR43095">
    <property type="entry name" value="SUGAR KINASE"/>
    <property type="match status" value="1"/>
</dbReference>
<evidence type="ECO:0000313" key="6">
    <source>
        <dbReference type="EMBL" id="NPT54312.1"/>
    </source>
</evidence>
<sequence length="509" mass="53054">MTFLGIDLGTGSLKVVIVDENGREQAAASVAYALETPHAGWAEMSVQTWWRALCGAAARLPADARRDVEAIGFSGQMHGVVLVDADGEAVRPAMLWPDTRALALLDEWPEPQPNPVAPGMAGPLLRWIVQHEPQSARKARWALQPKDWLRVALGGAVATDPSDACATALADPAGVWDLALLDRLELPHEWFAPLAPSYAAGGILSQKAAQELGLRAGIVLAIGAADTPCAALGSGLASDGDALLTTGTGGQIVVLTEHAPQAAKGLHRYRAASDHWYRMAAMQNVGVALERVRGWLSYEWADAYREAFGDASAGASSVTFGNASGSASGNVSGGALGDATGATPSAAAGLTFLPYLTGERTPWLNPAARGGWLGLALDHTRGTMMRAAFEGVAFSLRAGLDAIRASGATVNTLKLAGGGSVDARWRQLLADALNVELYAVDCPNAAPRGAAILGGLASGHWHARDLAALAPGATRVASPQGDAALAERYARFLDLYGRVESWFGETPLR</sequence>
<dbReference type="EMBL" id="WOEZ01000036">
    <property type="protein sequence ID" value="NPT54312.1"/>
    <property type="molecule type" value="Genomic_DNA"/>
</dbReference>
<dbReference type="GO" id="GO:0005975">
    <property type="term" value="P:carbohydrate metabolic process"/>
    <property type="evidence" value="ECO:0007669"/>
    <property type="project" value="InterPro"/>
</dbReference>
<dbReference type="Pfam" id="PF00370">
    <property type="entry name" value="FGGY_N"/>
    <property type="match status" value="1"/>
</dbReference>